<dbReference type="InterPro" id="IPR050213">
    <property type="entry name" value="GST_superfamily"/>
</dbReference>
<protein>
    <recommendedName>
        <fullName evidence="1">glutathione transferase</fullName>
        <ecNumber evidence="1">2.5.1.18</ecNumber>
    </recommendedName>
</protein>
<accession>A0AA49KF89</accession>
<dbReference type="Gene3D" id="3.40.30.10">
    <property type="entry name" value="Glutaredoxin"/>
    <property type="match status" value="1"/>
</dbReference>
<dbReference type="GO" id="GO:0006749">
    <property type="term" value="P:glutathione metabolic process"/>
    <property type="evidence" value="ECO:0007669"/>
    <property type="project" value="TreeGrafter"/>
</dbReference>
<dbReference type="PANTHER" id="PTHR11571">
    <property type="entry name" value="GLUTATHIONE S-TRANSFERASE"/>
    <property type="match status" value="1"/>
</dbReference>
<dbReference type="InterPro" id="IPR010987">
    <property type="entry name" value="Glutathione-S-Trfase_C-like"/>
</dbReference>
<dbReference type="FunFam" id="1.20.1050.10:FF:000030">
    <property type="entry name" value="Glutathione S-transferase S1"/>
    <property type="match status" value="1"/>
</dbReference>
<dbReference type="GO" id="GO:0004364">
    <property type="term" value="F:glutathione transferase activity"/>
    <property type="evidence" value="ECO:0007669"/>
    <property type="project" value="UniProtKB-EC"/>
</dbReference>
<keyword evidence="2" id="KW-0808">Transferase</keyword>
<evidence type="ECO:0000256" key="2">
    <source>
        <dbReference type="ARBA" id="ARBA00022679"/>
    </source>
</evidence>
<dbReference type="SUPFAM" id="SSF52833">
    <property type="entry name" value="Thioredoxin-like"/>
    <property type="match status" value="1"/>
</dbReference>
<dbReference type="SFLD" id="SFLDG00363">
    <property type="entry name" value="AMPS_(cytGST):_Alpha-__Mu-__Pi"/>
    <property type="match status" value="1"/>
</dbReference>
<comment type="catalytic activity">
    <reaction evidence="3">
        <text>RX + glutathione = an S-substituted glutathione + a halide anion + H(+)</text>
        <dbReference type="Rhea" id="RHEA:16437"/>
        <dbReference type="ChEBI" id="CHEBI:15378"/>
        <dbReference type="ChEBI" id="CHEBI:16042"/>
        <dbReference type="ChEBI" id="CHEBI:17792"/>
        <dbReference type="ChEBI" id="CHEBI:57925"/>
        <dbReference type="ChEBI" id="CHEBI:90779"/>
        <dbReference type="EC" id="2.5.1.18"/>
    </reaction>
</comment>
<evidence type="ECO:0000313" key="6">
    <source>
        <dbReference type="EMBL" id="WLG15553.1"/>
    </source>
</evidence>
<evidence type="ECO:0000259" key="4">
    <source>
        <dbReference type="PROSITE" id="PS50404"/>
    </source>
</evidence>
<dbReference type="AlphaFoldDB" id="A0AA49KF89"/>
<dbReference type="PANTHER" id="PTHR11571:SF224">
    <property type="entry name" value="HEMATOPOIETIC PROSTAGLANDIN D SYNTHASE"/>
    <property type="match status" value="1"/>
</dbReference>
<dbReference type="InterPro" id="IPR040079">
    <property type="entry name" value="Glutathione_S-Trfase"/>
</dbReference>
<dbReference type="InterPro" id="IPR036282">
    <property type="entry name" value="Glutathione-S-Trfase_C_sf"/>
</dbReference>
<sequence>MPTYKLTYFNLKGRAELSRYIFAYGDIKYEDQRVDQAEWAKIKPTLPFKQVPVLEVDGKILSQSFAIARFLAREAGVAGKTSLEQAQADMLVDTIFEPVVLVPWREQDEAVKKEKIEKMFKDTVPGWLANLEAYLGDSTWFVGDSVTWADFQWHIASVVLDTLKPGFLKGYGKLEALRDRVGALPKIAAYLKARPVTPM</sequence>
<dbReference type="InterPro" id="IPR004046">
    <property type="entry name" value="GST_C"/>
</dbReference>
<reference evidence="6" key="2">
    <citation type="journal article" date="2023" name="Dev. Comp. Immunol.">
        <title>A complete prostaglandin pathway from synthesis to inactivation in the oral gland of the jawless vertebrate lamprey, Lethenteron camtschaticum.</title>
        <authorList>
            <person name="Wang Y."/>
            <person name="Dong Y."/>
            <person name="Duan X."/>
            <person name="Luan Y."/>
            <person name="Li Q."/>
            <person name="Pang Y."/>
            <person name="Sun F."/>
            <person name="Gou M."/>
        </authorList>
    </citation>
    <scope>NUCLEOTIDE SEQUENCE</scope>
</reference>
<dbReference type="Gene3D" id="1.20.1050.10">
    <property type="match status" value="1"/>
</dbReference>
<dbReference type="CDD" id="cd03039">
    <property type="entry name" value="GST_N_Sigma_like"/>
    <property type="match status" value="1"/>
</dbReference>
<feature type="domain" description="GST N-terminal" evidence="4">
    <location>
        <begin position="2"/>
        <end position="79"/>
    </location>
</feature>
<evidence type="ECO:0000256" key="1">
    <source>
        <dbReference type="ARBA" id="ARBA00012452"/>
    </source>
</evidence>
<feature type="domain" description="GST C-terminal" evidence="5">
    <location>
        <begin position="81"/>
        <end position="199"/>
    </location>
</feature>
<reference evidence="6" key="1">
    <citation type="submission" date="2022-11" db="EMBL/GenBank/DDBJ databases">
        <authorList>
            <person name="Li Q."/>
            <person name="Gou M."/>
            <person name="Wang Y."/>
        </authorList>
    </citation>
    <scope>NUCLEOTIDE SEQUENCE</scope>
</reference>
<dbReference type="InterPro" id="IPR004045">
    <property type="entry name" value="Glutathione_S-Trfase_N"/>
</dbReference>
<proteinExistence type="evidence at transcript level"/>
<dbReference type="FunFam" id="3.40.30.10:FF:000035">
    <property type="entry name" value="hematopoietic prostaglandin D synthase"/>
    <property type="match status" value="1"/>
</dbReference>
<dbReference type="PROSITE" id="PS50404">
    <property type="entry name" value="GST_NTER"/>
    <property type="match status" value="1"/>
</dbReference>
<dbReference type="SUPFAM" id="SSF47616">
    <property type="entry name" value="GST C-terminal domain-like"/>
    <property type="match status" value="1"/>
</dbReference>
<dbReference type="Pfam" id="PF14497">
    <property type="entry name" value="GST_C_3"/>
    <property type="match status" value="1"/>
</dbReference>
<evidence type="ECO:0000259" key="5">
    <source>
        <dbReference type="PROSITE" id="PS50405"/>
    </source>
</evidence>
<dbReference type="EMBL" id="OP901513">
    <property type="protein sequence ID" value="WLG15553.1"/>
    <property type="molecule type" value="mRNA"/>
</dbReference>
<organism evidence="6">
    <name type="scientific">Lethenteron camtschaticum</name>
    <name type="common">Japanese lamprey</name>
    <name type="synonym">Lampetra japonica</name>
    <dbReference type="NCBI Taxonomy" id="980415"/>
    <lineage>
        <taxon>Eukaryota</taxon>
        <taxon>Metazoa</taxon>
        <taxon>Chordata</taxon>
        <taxon>Craniata</taxon>
        <taxon>Vertebrata</taxon>
        <taxon>Cyclostomata</taxon>
        <taxon>Hyperoartia</taxon>
        <taxon>Petromyzontiformes</taxon>
        <taxon>Petromyzontidae</taxon>
        <taxon>Lethenteron</taxon>
    </lineage>
</organism>
<name>A0AA49KF89_LETCA</name>
<dbReference type="SMR" id="A0AA49KF89"/>
<dbReference type="SFLD" id="SFLDS00019">
    <property type="entry name" value="Glutathione_Transferase_(cytos"/>
    <property type="match status" value="1"/>
</dbReference>
<dbReference type="PROSITE" id="PS50405">
    <property type="entry name" value="GST_CTER"/>
    <property type="match status" value="1"/>
</dbReference>
<dbReference type="Pfam" id="PF02798">
    <property type="entry name" value="GST_N"/>
    <property type="match status" value="1"/>
</dbReference>
<dbReference type="SFLD" id="SFLDG01205">
    <property type="entry name" value="AMPS.1"/>
    <property type="match status" value="1"/>
</dbReference>
<dbReference type="EC" id="2.5.1.18" evidence="1"/>
<dbReference type="InterPro" id="IPR036249">
    <property type="entry name" value="Thioredoxin-like_sf"/>
</dbReference>
<evidence type="ECO:0000256" key="3">
    <source>
        <dbReference type="ARBA" id="ARBA00047960"/>
    </source>
</evidence>